<evidence type="ECO:0000313" key="2">
    <source>
        <dbReference type="EMBL" id="CAG7719347.1"/>
    </source>
</evidence>
<proteinExistence type="predicted"/>
<reference evidence="2" key="1">
    <citation type="submission" date="2021-06" db="EMBL/GenBank/DDBJ databases">
        <authorList>
            <person name="Hodson N. C."/>
            <person name="Mongue J. A."/>
            <person name="Jaron S. K."/>
        </authorList>
    </citation>
    <scope>NUCLEOTIDE SEQUENCE</scope>
</reference>
<sequence length="84" mass="9236">MNMFIYIAAILFTVSIAQGDRCRFNLPVTASNIKCEDQVYHRTPSAIAAVNACGEGKNGSEITITDGRHYFQIEMAFKGTISCI</sequence>
<accession>A0A8J2JIA5</accession>
<organism evidence="2 3">
    <name type="scientific">Allacma fusca</name>
    <dbReference type="NCBI Taxonomy" id="39272"/>
    <lineage>
        <taxon>Eukaryota</taxon>
        <taxon>Metazoa</taxon>
        <taxon>Ecdysozoa</taxon>
        <taxon>Arthropoda</taxon>
        <taxon>Hexapoda</taxon>
        <taxon>Collembola</taxon>
        <taxon>Symphypleona</taxon>
        <taxon>Sminthuridae</taxon>
        <taxon>Allacma</taxon>
    </lineage>
</organism>
<name>A0A8J2JIA5_9HEXA</name>
<evidence type="ECO:0000256" key="1">
    <source>
        <dbReference type="SAM" id="SignalP"/>
    </source>
</evidence>
<feature type="chain" id="PRO_5035279764" evidence="1">
    <location>
        <begin position="20"/>
        <end position="84"/>
    </location>
</feature>
<dbReference type="AlphaFoldDB" id="A0A8J2JIA5"/>
<comment type="caution">
    <text evidence="2">The sequence shown here is derived from an EMBL/GenBank/DDBJ whole genome shotgun (WGS) entry which is preliminary data.</text>
</comment>
<keyword evidence="3" id="KW-1185">Reference proteome</keyword>
<protein>
    <submittedName>
        <fullName evidence="2">Uncharacterized protein</fullName>
    </submittedName>
</protein>
<gene>
    <name evidence="2" type="ORF">AFUS01_LOCUS8678</name>
</gene>
<feature type="signal peptide" evidence="1">
    <location>
        <begin position="1"/>
        <end position="19"/>
    </location>
</feature>
<dbReference type="Proteomes" id="UP000708208">
    <property type="component" value="Unassembled WGS sequence"/>
</dbReference>
<evidence type="ECO:0000313" key="3">
    <source>
        <dbReference type="Proteomes" id="UP000708208"/>
    </source>
</evidence>
<keyword evidence="1" id="KW-0732">Signal</keyword>
<dbReference type="EMBL" id="CAJVCH010060638">
    <property type="protein sequence ID" value="CAG7719347.1"/>
    <property type="molecule type" value="Genomic_DNA"/>
</dbReference>